<dbReference type="OrthoDB" id="9931266at2"/>
<organism evidence="2 3">
    <name type="scientific">Chitinophaga niabensis</name>
    <dbReference type="NCBI Taxonomy" id="536979"/>
    <lineage>
        <taxon>Bacteria</taxon>
        <taxon>Pseudomonadati</taxon>
        <taxon>Bacteroidota</taxon>
        <taxon>Chitinophagia</taxon>
        <taxon>Chitinophagales</taxon>
        <taxon>Chitinophagaceae</taxon>
        <taxon>Chitinophaga</taxon>
    </lineage>
</organism>
<dbReference type="STRING" id="536979.SAMN04488055_2039"/>
<feature type="region of interest" description="Disordered" evidence="1">
    <location>
        <begin position="1"/>
        <end position="26"/>
    </location>
</feature>
<dbReference type="AlphaFoldDB" id="A0A1N6F640"/>
<evidence type="ECO:0000313" key="3">
    <source>
        <dbReference type="Proteomes" id="UP000185003"/>
    </source>
</evidence>
<reference evidence="2 3" key="1">
    <citation type="submission" date="2016-11" db="EMBL/GenBank/DDBJ databases">
        <authorList>
            <person name="Jaros S."/>
            <person name="Januszkiewicz K."/>
            <person name="Wedrychowicz H."/>
        </authorList>
    </citation>
    <scope>NUCLEOTIDE SEQUENCE [LARGE SCALE GENOMIC DNA]</scope>
    <source>
        <strain evidence="2 3">DSM 24787</strain>
    </source>
</reference>
<dbReference type="EMBL" id="FSRA01000001">
    <property type="protein sequence ID" value="SIN90719.1"/>
    <property type="molecule type" value="Genomic_DNA"/>
</dbReference>
<protein>
    <submittedName>
        <fullName evidence="2">Uncharacterized protein</fullName>
    </submittedName>
</protein>
<name>A0A1N6F640_9BACT</name>
<gene>
    <name evidence="2" type="ORF">SAMN04488055_2039</name>
</gene>
<evidence type="ECO:0000313" key="2">
    <source>
        <dbReference type="EMBL" id="SIN90719.1"/>
    </source>
</evidence>
<dbReference type="RefSeq" id="WP_074239131.1">
    <property type="nucleotide sequence ID" value="NZ_FSRA01000001.1"/>
</dbReference>
<dbReference type="Proteomes" id="UP000185003">
    <property type="component" value="Unassembled WGS sequence"/>
</dbReference>
<keyword evidence="3" id="KW-1185">Reference proteome</keyword>
<evidence type="ECO:0000256" key="1">
    <source>
        <dbReference type="SAM" id="MobiDB-lite"/>
    </source>
</evidence>
<proteinExistence type="predicted"/>
<sequence length="67" mass="7703">MAKEKLTTPGVTEPSDSNNGGRQKIIVPPPSVLQQFEIYRKLLRGDVNFQWFFSNLELRKCNPIIIE</sequence>
<accession>A0A1N6F640</accession>